<dbReference type="InterPro" id="IPR026022">
    <property type="entry name" value="PhoU_dom"/>
</dbReference>
<dbReference type="AlphaFoldDB" id="A0A660SHF8"/>
<dbReference type="InterPro" id="IPR036721">
    <property type="entry name" value="RCK_C_sf"/>
</dbReference>
<dbReference type="Proteomes" id="UP000268469">
    <property type="component" value="Unassembled WGS sequence"/>
</dbReference>
<dbReference type="GO" id="GO:0006813">
    <property type="term" value="P:potassium ion transport"/>
    <property type="evidence" value="ECO:0007669"/>
    <property type="project" value="InterPro"/>
</dbReference>
<sequence length="203" mass="23264">MARVRNLKEILVRLKGLSQLMVDLGYAALIEDDFELAQEAIRVKAEIRELSYELRKEALLVARYTKDSRHDIPQIASLLQIGVAIKEMSDGVDDLLEVVIRNVGVHPIIRMAYTRKELRTMRFVVEEGSLLDGKKLEEVEIDLKTGFRVVAIRRKEEWILDPHGKTRIKGGDVLIVEGRDISIRKMQEHVKGPKEKAQEKNSK</sequence>
<feature type="domain" description="RCK C-terminal" evidence="1">
    <location>
        <begin position="106"/>
        <end position="192"/>
    </location>
</feature>
<dbReference type="InterPro" id="IPR038078">
    <property type="entry name" value="PhoU-like_sf"/>
</dbReference>
<dbReference type="Pfam" id="PF01895">
    <property type="entry name" value="PhoU"/>
    <property type="match status" value="1"/>
</dbReference>
<dbReference type="Gene3D" id="3.30.70.1450">
    <property type="entry name" value="Regulator of K+ conductance, C-terminal domain"/>
    <property type="match status" value="1"/>
</dbReference>
<evidence type="ECO:0000259" key="1">
    <source>
        <dbReference type="PROSITE" id="PS51202"/>
    </source>
</evidence>
<reference evidence="2 3" key="1">
    <citation type="submission" date="2018-06" db="EMBL/GenBank/DDBJ databases">
        <title>Extensive metabolic versatility and redundancy in microbially diverse, dynamic hydrothermal sediments.</title>
        <authorList>
            <person name="Dombrowski N."/>
            <person name="Teske A."/>
            <person name="Baker B.J."/>
        </authorList>
    </citation>
    <scope>NUCLEOTIDE SEQUENCE [LARGE SCALE GENOMIC DNA]</scope>
    <source>
        <strain evidence="2">B36_G15</strain>
    </source>
</reference>
<evidence type="ECO:0000313" key="3">
    <source>
        <dbReference type="Proteomes" id="UP000268469"/>
    </source>
</evidence>
<proteinExistence type="predicted"/>
<name>A0A660SHF8_UNCW3</name>
<accession>A0A660SHF8</accession>
<dbReference type="Pfam" id="PF02080">
    <property type="entry name" value="TrkA_C"/>
    <property type="match status" value="1"/>
</dbReference>
<dbReference type="SUPFAM" id="SSF109755">
    <property type="entry name" value="PhoU-like"/>
    <property type="match status" value="1"/>
</dbReference>
<dbReference type="InterPro" id="IPR006037">
    <property type="entry name" value="RCK_C"/>
</dbReference>
<dbReference type="PANTHER" id="PTHR30445:SF8">
    <property type="entry name" value="K(+)_H(+) ANTIPORTER SUBUNIT KHTT"/>
    <property type="match status" value="1"/>
</dbReference>
<protein>
    <recommendedName>
        <fullName evidence="1">RCK C-terminal domain-containing protein</fullName>
    </recommendedName>
</protein>
<dbReference type="SUPFAM" id="SSF116726">
    <property type="entry name" value="TrkA C-terminal domain-like"/>
    <property type="match status" value="1"/>
</dbReference>
<evidence type="ECO:0000313" key="2">
    <source>
        <dbReference type="EMBL" id="RKX70245.1"/>
    </source>
</evidence>
<dbReference type="InterPro" id="IPR050144">
    <property type="entry name" value="AAE_transporter"/>
</dbReference>
<dbReference type="Gene3D" id="1.20.58.220">
    <property type="entry name" value="Phosphate transport system protein phou homolog 2, domain 2"/>
    <property type="match status" value="1"/>
</dbReference>
<dbReference type="EMBL" id="QNBE01000045">
    <property type="protein sequence ID" value="RKX70245.1"/>
    <property type="molecule type" value="Genomic_DNA"/>
</dbReference>
<dbReference type="GO" id="GO:0008324">
    <property type="term" value="F:monoatomic cation transmembrane transporter activity"/>
    <property type="evidence" value="ECO:0007669"/>
    <property type="project" value="InterPro"/>
</dbReference>
<gene>
    <name evidence="2" type="ORF">DRP53_05585</name>
</gene>
<dbReference type="PANTHER" id="PTHR30445">
    <property type="entry name" value="K(+)_H(+) ANTIPORTER SUBUNIT KHTT"/>
    <property type="match status" value="1"/>
</dbReference>
<dbReference type="PROSITE" id="PS51202">
    <property type="entry name" value="RCK_C"/>
    <property type="match status" value="1"/>
</dbReference>
<organism evidence="2 3">
    <name type="scientific">candidate division WOR-3 bacterium</name>
    <dbReference type="NCBI Taxonomy" id="2052148"/>
    <lineage>
        <taxon>Bacteria</taxon>
        <taxon>Bacteria division WOR-3</taxon>
    </lineage>
</organism>
<comment type="caution">
    <text evidence="2">The sequence shown here is derived from an EMBL/GenBank/DDBJ whole genome shotgun (WGS) entry which is preliminary data.</text>
</comment>